<comment type="caution">
    <text evidence="2">The sequence shown here is derived from an EMBL/GenBank/DDBJ whole genome shotgun (WGS) entry which is preliminary data.</text>
</comment>
<accession>A0A6A3M9M1</accession>
<evidence type="ECO:0008006" key="6">
    <source>
        <dbReference type="Google" id="ProtNLM"/>
    </source>
</evidence>
<evidence type="ECO:0000313" key="3">
    <source>
        <dbReference type="EMBL" id="KAE9340110.1"/>
    </source>
</evidence>
<dbReference type="AlphaFoldDB" id="A0A6A3M9M1"/>
<organism evidence="2 5">
    <name type="scientific">Phytophthora rubi</name>
    <dbReference type="NCBI Taxonomy" id="129364"/>
    <lineage>
        <taxon>Eukaryota</taxon>
        <taxon>Sar</taxon>
        <taxon>Stramenopiles</taxon>
        <taxon>Oomycota</taxon>
        <taxon>Peronosporomycetes</taxon>
        <taxon>Peronosporales</taxon>
        <taxon>Peronosporaceae</taxon>
        <taxon>Phytophthora</taxon>
    </lineage>
</organism>
<keyword evidence="4" id="KW-1185">Reference proteome</keyword>
<feature type="signal peptide" evidence="1">
    <location>
        <begin position="1"/>
        <end position="20"/>
    </location>
</feature>
<proteinExistence type="predicted"/>
<dbReference type="OrthoDB" id="10279644at2759"/>
<evidence type="ECO:0000313" key="5">
    <source>
        <dbReference type="Proteomes" id="UP000435112"/>
    </source>
</evidence>
<name>A0A6A3M9M1_9STRA</name>
<feature type="chain" id="PRO_5036165084" description="RxLR effector protein" evidence="1">
    <location>
        <begin position="21"/>
        <end position="64"/>
    </location>
</feature>
<keyword evidence="1" id="KW-0732">Signal</keyword>
<evidence type="ECO:0000313" key="4">
    <source>
        <dbReference type="Proteomes" id="UP000434957"/>
    </source>
</evidence>
<evidence type="ECO:0000256" key="1">
    <source>
        <dbReference type="SAM" id="SignalP"/>
    </source>
</evidence>
<protein>
    <recommendedName>
        <fullName evidence="6">RxLR effector protein</fullName>
    </recommendedName>
</protein>
<dbReference type="Proteomes" id="UP000435112">
    <property type="component" value="Unassembled WGS sequence"/>
</dbReference>
<gene>
    <name evidence="2" type="ORF">PR002_g10456</name>
    <name evidence="3" type="ORF">PR003_g10684</name>
</gene>
<reference evidence="2 5" key="1">
    <citation type="submission" date="2018-09" db="EMBL/GenBank/DDBJ databases">
        <title>Genomic investigation of the strawberry pathogen Phytophthora fragariae indicates pathogenicity is determined by transcriptional variation in three key races.</title>
        <authorList>
            <person name="Adams T.M."/>
            <person name="Armitage A.D."/>
            <person name="Sobczyk M.K."/>
            <person name="Bates H.J."/>
            <person name="Dunwell J.M."/>
            <person name="Nellist C.F."/>
            <person name="Harrison R.J."/>
        </authorList>
    </citation>
    <scope>NUCLEOTIDE SEQUENCE [LARGE SCALE GENOMIC DNA]</scope>
    <source>
        <strain evidence="2 5">SCRP324</strain>
        <strain evidence="3 4">SCRP333</strain>
    </source>
</reference>
<dbReference type="EMBL" id="QXFU01000592">
    <property type="protein sequence ID" value="KAE9028266.1"/>
    <property type="molecule type" value="Genomic_DNA"/>
</dbReference>
<sequence>MHRRCCIAISCGVLAPPSASLATCTSTGTTSPVVSRGVAARHVIRAQVCADSLSMSAEKLRSLA</sequence>
<evidence type="ECO:0000313" key="2">
    <source>
        <dbReference type="EMBL" id="KAE9028266.1"/>
    </source>
</evidence>
<dbReference type="Proteomes" id="UP000434957">
    <property type="component" value="Unassembled WGS sequence"/>
</dbReference>
<dbReference type="EMBL" id="QXFT01000590">
    <property type="protein sequence ID" value="KAE9340110.1"/>
    <property type="molecule type" value="Genomic_DNA"/>
</dbReference>